<evidence type="ECO:0000313" key="2">
    <source>
        <dbReference type="Proteomes" id="UP000823886"/>
    </source>
</evidence>
<dbReference type="EMBL" id="DWVZ01000185">
    <property type="protein sequence ID" value="HJC64581.1"/>
    <property type="molecule type" value="Genomic_DNA"/>
</dbReference>
<organism evidence="1 2">
    <name type="scientific">Candidatus Blautia merdavium</name>
    <dbReference type="NCBI Taxonomy" id="2838494"/>
    <lineage>
        <taxon>Bacteria</taxon>
        <taxon>Bacillati</taxon>
        <taxon>Bacillota</taxon>
        <taxon>Clostridia</taxon>
        <taxon>Lachnospirales</taxon>
        <taxon>Lachnospiraceae</taxon>
        <taxon>Blautia</taxon>
    </lineage>
</organism>
<comment type="caution">
    <text evidence="1">The sequence shown here is derived from an EMBL/GenBank/DDBJ whole genome shotgun (WGS) entry which is preliminary data.</text>
</comment>
<dbReference type="Proteomes" id="UP000823886">
    <property type="component" value="Unassembled WGS sequence"/>
</dbReference>
<gene>
    <name evidence="1" type="ORF">H9753_13380</name>
</gene>
<sequence length="90" mass="10341">MIIVDILDGAAYLFEAGQPVGRRNWKAELKLENSGMLWNVGRIRWIWRGKNKEIEDQRFLVYNKEKAVNGIMLTETGGAKQWKKAYGASL</sequence>
<protein>
    <submittedName>
        <fullName evidence="1">Uncharacterized protein</fullName>
    </submittedName>
</protein>
<reference evidence="1" key="2">
    <citation type="submission" date="2021-04" db="EMBL/GenBank/DDBJ databases">
        <authorList>
            <person name="Gilroy R."/>
        </authorList>
    </citation>
    <scope>NUCLEOTIDE SEQUENCE</scope>
    <source>
        <strain evidence="1">ChiBcec2-3848</strain>
    </source>
</reference>
<name>A0A9D2PRX8_9FIRM</name>
<reference evidence="1" key="1">
    <citation type="journal article" date="2021" name="PeerJ">
        <title>Extensive microbial diversity within the chicken gut microbiome revealed by metagenomics and culture.</title>
        <authorList>
            <person name="Gilroy R."/>
            <person name="Ravi A."/>
            <person name="Getino M."/>
            <person name="Pursley I."/>
            <person name="Horton D.L."/>
            <person name="Alikhan N.F."/>
            <person name="Baker D."/>
            <person name="Gharbi K."/>
            <person name="Hall N."/>
            <person name="Watson M."/>
            <person name="Adriaenssens E.M."/>
            <person name="Foster-Nyarko E."/>
            <person name="Jarju S."/>
            <person name="Secka A."/>
            <person name="Antonio M."/>
            <person name="Oren A."/>
            <person name="Chaudhuri R.R."/>
            <person name="La Ragione R."/>
            <person name="Hildebrand F."/>
            <person name="Pallen M.J."/>
        </authorList>
    </citation>
    <scope>NUCLEOTIDE SEQUENCE</scope>
    <source>
        <strain evidence="1">ChiBcec2-3848</strain>
    </source>
</reference>
<dbReference type="AlphaFoldDB" id="A0A9D2PRX8"/>
<evidence type="ECO:0000313" key="1">
    <source>
        <dbReference type="EMBL" id="HJC64581.1"/>
    </source>
</evidence>
<accession>A0A9D2PRX8</accession>
<proteinExistence type="predicted"/>